<sequence>MSGSGMIDAHTFCTGCGDPVRLGEYHMCNFVENFTPTTINLSCVYCKNLIVVSNIDKIVCNPCEIRFHGTIPNNSRTVKHF</sequence>
<accession>A0A2P1EKJ4</accession>
<dbReference type="Proteomes" id="UP000289600">
    <property type="component" value="Segment"/>
</dbReference>
<evidence type="ECO:0000313" key="3">
    <source>
        <dbReference type="Proteomes" id="UP000289600"/>
    </source>
</evidence>
<organism evidence="1 3">
    <name type="scientific">Moumouvirus australiensis</name>
    <dbReference type="NCBI Taxonomy" id="2109587"/>
    <lineage>
        <taxon>Viruses</taxon>
        <taxon>Varidnaviria</taxon>
        <taxon>Bamfordvirae</taxon>
        <taxon>Nucleocytoviricota</taxon>
        <taxon>Megaviricetes</taxon>
        <taxon>Imitervirales</taxon>
        <taxon>Mimiviridae</taxon>
        <taxon>Megamimivirinae</taxon>
        <taxon>Moumouvirus</taxon>
        <taxon>Moumouvirus australiense</taxon>
    </lineage>
</organism>
<dbReference type="EMBL" id="MG807320">
    <property type="protein sequence ID" value="AVL94411.1"/>
    <property type="molecule type" value="Genomic_DNA"/>
</dbReference>
<dbReference type="EMBL" id="MG807320">
    <property type="protein sequence ID" value="AVL95278.1"/>
    <property type="molecule type" value="Genomic_DNA"/>
</dbReference>
<reference evidence="1" key="2">
    <citation type="journal article" date="2019" name="ISME J.">
        <title>Exploration of the propagation of transpovirons within Mimiviridae reveals a unique example of commensalism in the viral world.</title>
        <authorList>
            <person name="Jeudy S."/>
            <person name="Bertaux L."/>
            <person name="Alempic J.-M."/>
            <person name="Lartigue A."/>
            <person name="Legendre M."/>
            <person name="Belmudes L."/>
            <person name="Santini S."/>
            <person name="Philippe N."/>
            <person name="Beucher L."/>
            <person name="Biondi E.G."/>
            <person name="Juul S."/>
            <person name="Turner D.J."/>
            <person name="Coute Y."/>
            <person name="Claverie J.-M."/>
            <person name="Abergel C."/>
        </authorList>
    </citation>
    <scope>NUCLEOTIDE SEQUENCE</scope>
    <source>
        <strain evidence="1">10A</strain>
    </source>
</reference>
<evidence type="ECO:0000313" key="1">
    <source>
        <dbReference type="EMBL" id="AVL94411.1"/>
    </source>
</evidence>
<name>A0A2P1EKJ4_9VIRU</name>
<reference evidence="3" key="1">
    <citation type="submission" date="2018-01" db="EMBL/GenBank/DDBJ databases">
        <title>Testimony of 'menage a trois' revealed by the proteome of Megavirus virophage.</title>
        <authorList>
            <person name="Jeudy S."/>
            <person name="Bertaux L."/>
            <person name="Alempic J.-M."/>
            <person name="Lartigue A."/>
            <person name="Legendre M."/>
            <person name="Philippe N."/>
            <person name="Beucher L."/>
            <person name="Biondi E."/>
            <person name="Juul S."/>
            <person name="Turner D."/>
            <person name="Coute Y."/>
            <person name="Claverie J.-M."/>
            <person name="Abergel C."/>
        </authorList>
    </citation>
    <scope>NUCLEOTIDE SEQUENCE [LARGE SCALE GENOMIC DNA]</scope>
</reference>
<gene>
    <name evidence="1" type="ORF">mc_24</name>
    <name evidence="2" type="ORF">mc_891</name>
</gene>
<evidence type="ECO:0000313" key="2">
    <source>
        <dbReference type="EMBL" id="AVL95278.1"/>
    </source>
</evidence>
<proteinExistence type="predicted"/>
<protein>
    <submittedName>
        <fullName evidence="1">Uncharacterized protein</fullName>
    </submittedName>
</protein>
<keyword evidence="3" id="KW-1185">Reference proteome</keyword>